<feature type="transmembrane region" description="Helical" evidence="6">
    <location>
        <begin position="208"/>
        <end position="228"/>
    </location>
</feature>
<dbReference type="GO" id="GO:0016020">
    <property type="term" value="C:membrane"/>
    <property type="evidence" value="ECO:0007669"/>
    <property type="project" value="UniProtKB-SubCell"/>
</dbReference>
<keyword evidence="4 6" id="KW-1133">Transmembrane helix</keyword>
<evidence type="ECO:0008006" key="9">
    <source>
        <dbReference type="Google" id="ProtNLM"/>
    </source>
</evidence>
<feature type="transmembrane region" description="Helical" evidence="6">
    <location>
        <begin position="157"/>
        <end position="175"/>
    </location>
</feature>
<reference evidence="8" key="2">
    <citation type="submission" date="2018-11" db="EMBL/GenBank/DDBJ databases">
        <title>Proposal to divide the Flavobacteriaceae and reorganize its genera based on Amino Acid Identity values calculated from whole genome sequences.</title>
        <authorList>
            <person name="Nicholson A.C."/>
            <person name="Gulvik C.A."/>
            <person name="Whitney A.M."/>
            <person name="Humrighouse B.W."/>
            <person name="Bell M."/>
            <person name="Holmes B."/>
            <person name="Steigerwalt A."/>
            <person name="Villarma A."/>
            <person name="Sheth M."/>
            <person name="Batra D."/>
            <person name="Pryor J."/>
            <person name="Bernardet J.-F."/>
            <person name="Hugo C."/>
            <person name="Kampfer P."/>
            <person name="Newman J."/>
            <person name="Mcquiston J."/>
        </authorList>
    </citation>
    <scope>NUCLEOTIDE SEQUENCE [LARGE SCALE GENOMIC DNA]</scope>
    <source>
        <strain evidence="8">DSM 22165</strain>
    </source>
</reference>
<dbReference type="PANTHER" id="PTHR30238:SF0">
    <property type="entry name" value="THYLAKOID MEMBRANE PROTEIN TERC, CHLOROPLASTIC"/>
    <property type="match status" value="1"/>
</dbReference>
<feature type="transmembrane region" description="Helical" evidence="6">
    <location>
        <begin position="281"/>
        <end position="305"/>
    </location>
</feature>
<feature type="transmembrane region" description="Helical" evidence="6">
    <location>
        <begin position="12"/>
        <end position="31"/>
    </location>
</feature>
<feature type="transmembrane region" description="Helical" evidence="6">
    <location>
        <begin position="182"/>
        <end position="202"/>
    </location>
</feature>
<feature type="transmembrane region" description="Helical" evidence="6">
    <location>
        <begin position="43"/>
        <end position="65"/>
    </location>
</feature>
<evidence type="ECO:0000313" key="8">
    <source>
        <dbReference type="Proteomes" id="UP000267623"/>
    </source>
</evidence>
<feature type="transmembrane region" description="Helical" evidence="6">
    <location>
        <begin position="311"/>
        <end position="331"/>
    </location>
</feature>
<sequence length="422" mass="47751">MNNSIIDLHPGLIVGFAVVIIIMLLLDLGVFNKKSHEVSSKEAFWWSITWIALSMVFSGVVYWLYNQDEGGHALAIEKFTQYQTAYWVEKALSVDNLFVFILVFSFFNVPKYLHHKVLFWGVLGAIILRAIFIFAGVELINKTYLQQFIQNDSALHYWIWTIVGILSIFLGFRYLKEEKAFEILAVSFGVLLLIGVNVKYLVDVNTLQLPEINIVLTLFGLFLVYAGIKSWKEASGGDDEESDFGNSKGARLVKFFFKVSDNFDGAKFFTIQNGVKMATPLLIVIAVVEFTDLLFAVDSIPAIFAISKDPFILYTSNIFAILGLRSLYFLLANFIHMFSKLPYGLAFVLAFIGFKMLIAPVIHIPSPVSLGIVGGILILSVVLSIVFPETKEDLTQITQLKFFEISLWGNPKFRRTIFCVFW</sequence>
<dbReference type="Pfam" id="PF03741">
    <property type="entry name" value="TerC"/>
    <property type="match status" value="2"/>
</dbReference>
<feature type="transmembrane region" description="Helical" evidence="6">
    <location>
        <begin position="368"/>
        <end position="387"/>
    </location>
</feature>
<feature type="transmembrane region" description="Helical" evidence="6">
    <location>
        <begin position="117"/>
        <end position="137"/>
    </location>
</feature>
<reference evidence="8" key="1">
    <citation type="submission" date="2018-11" db="EMBL/GenBank/DDBJ databases">
        <title>Proposal to divide the Flavobacteriaceae and reorganize its genera based on Amino Acid Identity values calculated from whole genome sequences.</title>
        <authorList>
            <person name="Nicholson A.C."/>
            <person name="Gulvik C.A."/>
            <person name="Whitney A.M."/>
            <person name="Humrighouse B.W."/>
            <person name="Bell M."/>
            <person name="Holmes B."/>
            <person name="Steigerwalt A."/>
            <person name="Villarma A."/>
            <person name="Sheth M."/>
            <person name="Batra D."/>
            <person name="Pryor J."/>
            <person name="Bernardet J.-F."/>
            <person name="Hugo C."/>
            <person name="Kampfer P."/>
            <person name="Newman J."/>
            <person name="Mcquiston J.R."/>
        </authorList>
    </citation>
    <scope>NUCLEOTIDE SEQUENCE [LARGE SCALE GENOMIC DNA]</scope>
    <source>
        <strain evidence="8">DSM 22165</strain>
    </source>
</reference>
<dbReference type="InterPro" id="IPR005496">
    <property type="entry name" value="Integral_membrane_TerC"/>
</dbReference>
<organism evidence="7 8">
    <name type="scientific">Epilithonimonas hominis</name>
    <dbReference type="NCBI Taxonomy" id="420404"/>
    <lineage>
        <taxon>Bacteria</taxon>
        <taxon>Pseudomonadati</taxon>
        <taxon>Bacteroidota</taxon>
        <taxon>Flavobacteriia</taxon>
        <taxon>Flavobacteriales</taxon>
        <taxon>Weeksellaceae</taxon>
        <taxon>Chryseobacterium group</taxon>
        <taxon>Epilithonimonas</taxon>
    </lineage>
</organism>
<feature type="transmembrane region" description="Helical" evidence="6">
    <location>
        <begin position="85"/>
        <end position="105"/>
    </location>
</feature>
<evidence type="ECO:0000256" key="2">
    <source>
        <dbReference type="ARBA" id="ARBA00007511"/>
    </source>
</evidence>
<gene>
    <name evidence="7" type="ORF">EGH73_03820</name>
</gene>
<accession>A0A3N0XAX5</accession>
<dbReference type="AlphaFoldDB" id="A0A3N0XAX5"/>
<dbReference type="PANTHER" id="PTHR30238">
    <property type="entry name" value="MEMBRANE BOUND PREDICTED REDOX MODULATOR"/>
    <property type="match status" value="1"/>
</dbReference>
<evidence type="ECO:0000256" key="6">
    <source>
        <dbReference type="SAM" id="Phobius"/>
    </source>
</evidence>
<keyword evidence="3 6" id="KW-0812">Transmembrane</keyword>
<evidence type="ECO:0000256" key="3">
    <source>
        <dbReference type="ARBA" id="ARBA00022692"/>
    </source>
</evidence>
<proteinExistence type="inferred from homology"/>
<evidence type="ECO:0000256" key="1">
    <source>
        <dbReference type="ARBA" id="ARBA00004141"/>
    </source>
</evidence>
<dbReference type="Proteomes" id="UP000267623">
    <property type="component" value="Unassembled WGS sequence"/>
</dbReference>
<comment type="similarity">
    <text evidence="2">Belongs to the TerC family.</text>
</comment>
<feature type="transmembrane region" description="Helical" evidence="6">
    <location>
        <begin position="343"/>
        <end position="362"/>
    </location>
</feature>
<evidence type="ECO:0000313" key="7">
    <source>
        <dbReference type="EMBL" id="ROI14315.1"/>
    </source>
</evidence>
<dbReference type="RefSeq" id="WP_123280766.1">
    <property type="nucleotide sequence ID" value="NZ_RJTU01000027.1"/>
</dbReference>
<keyword evidence="5 6" id="KW-0472">Membrane</keyword>
<comment type="subcellular location">
    <subcellularLocation>
        <location evidence="1">Membrane</location>
        <topology evidence="1">Multi-pass membrane protein</topology>
    </subcellularLocation>
</comment>
<evidence type="ECO:0000256" key="4">
    <source>
        <dbReference type="ARBA" id="ARBA00022989"/>
    </source>
</evidence>
<comment type="caution">
    <text evidence="7">The sequence shown here is derived from an EMBL/GenBank/DDBJ whole genome shotgun (WGS) entry which is preliminary data.</text>
</comment>
<name>A0A3N0XAX5_9FLAO</name>
<protein>
    <recommendedName>
        <fullName evidence="9">Tellurite resistance protein TerC</fullName>
    </recommendedName>
</protein>
<evidence type="ECO:0000256" key="5">
    <source>
        <dbReference type="ARBA" id="ARBA00023136"/>
    </source>
</evidence>
<dbReference type="EMBL" id="RJTU01000027">
    <property type="protein sequence ID" value="ROI14315.1"/>
    <property type="molecule type" value="Genomic_DNA"/>
</dbReference>